<evidence type="ECO:0000313" key="3">
    <source>
        <dbReference type="EMBL" id="PON93160.1"/>
    </source>
</evidence>
<reference evidence="4" key="1">
    <citation type="submission" date="2016-06" db="EMBL/GenBank/DDBJ databases">
        <title>Parallel loss of symbiosis genes in relatives of nitrogen-fixing non-legume Parasponia.</title>
        <authorList>
            <person name="Van Velzen R."/>
            <person name="Holmer R."/>
            <person name="Bu F."/>
            <person name="Rutten L."/>
            <person name="Van Zeijl A."/>
            <person name="Liu W."/>
            <person name="Santuari L."/>
            <person name="Cao Q."/>
            <person name="Sharma T."/>
            <person name="Shen D."/>
            <person name="Roswanjaya Y."/>
            <person name="Wardhani T."/>
            <person name="Kalhor M.S."/>
            <person name="Jansen J."/>
            <person name="Van den Hoogen J."/>
            <person name="Gungor B."/>
            <person name="Hartog M."/>
            <person name="Hontelez J."/>
            <person name="Verver J."/>
            <person name="Yang W.-C."/>
            <person name="Schijlen E."/>
            <person name="Repin R."/>
            <person name="Schilthuizen M."/>
            <person name="Schranz E."/>
            <person name="Heidstra R."/>
            <person name="Miyata K."/>
            <person name="Fedorova E."/>
            <person name="Kohlen W."/>
            <person name="Bisseling T."/>
            <person name="Smit S."/>
            <person name="Geurts R."/>
        </authorList>
    </citation>
    <scope>NUCLEOTIDE SEQUENCE [LARGE SCALE GENOMIC DNA]</scope>
    <source>
        <strain evidence="4">cv. RG33-2</strain>
    </source>
</reference>
<evidence type="ECO:0000256" key="1">
    <source>
        <dbReference type="SAM" id="MobiDB-lite"/>
    </source>
</evidence>
<feature type="compositionally biased region" description="Polar residues" evidence="1">
    <location>
        <begin position="80"/>
        <end position="89"/>
    </location>
</feature>
<keyword evidence="2" id="KW-0732">Signal</keyword>
<feature type="region of interest" description="Disordered" evidence="1">
    <location>
        <begin position="22"/>
        <end position="47"/>
    </location>
</feature>
<dbReference type="InParanoid" id="A0A2P5F5U4"/>
<dbReference type="Proteomes" id="UP000237000">
    <property type="component" value="Unassembled WGS sequence"/>
</dbReference>
<dbReference type="EMBL" id="JXTC01000060">
    <property type="protein sequence ID" value="PON93160.1"/>
    <property type="molecule type" value="Genomic_DNA"/>
</dbReference>
<feature type="chain" id="PRO_5015182668" evidence="2">
    <location>
        <begin position="22"/>
        <end position="109"/>
    </location>
</feature>
<sequence length="109" mass="11770">MKIAVALLVAFVMVLLRSVEAANAKSSIPSSAKTDDGHDENNLGRKVNVGAINNKDIDEGKTVININTIEEDDNDVNEAYNKTGSNTAAKSHHQFDHNPGNKRVTDTKP</sequence>
<protein>
    <submittedName>
        <fullName evidence="3">Uncharacterized protein</fullName>
    </submittedName>
</protein>
<comment type="caution">
    <text evidence="3">The sequence shown here is derived from an EMBL/GenBank/DDBJ whole genome shotgun (WGS) entry which is preliminary data.</text>
</comment>
<feature type="signal peptide" evidence="2">
    <location>
        <begin position="1"/>
        <end position="21"/>
    </location>
</feature>
<feature type="compositionally biased region" description="Basic and acidic residues" evidence="1">
    <location>
        <begin position="33"/>
        <end position="43"/>
    </location>
</feature>
<gene>
    <name evidence="3" type="ORF">TorRG33x02_110660</name>
</gene>
<evidence type="ECO:0000256" key="2">
    <source>
        <dbReference type="SAM" id="SignalP"/>
    </source>
</evidence>
<organism evidence="3 4">
    <name type="scientific">Trema orientale</name>
    <name type="common">Charcoal tree</name>
    <name type="synonym">Celtis orientalis</name>
    <dbReference type="NCBI Taxonomy" id="63057"/>
    <lineage>
        <taxon>Eukaryota</taxon>
        <taxon>Viridiplantae</taxon>
        <taxon>Streptophyta</taxon>
        <taxon>Embryophyta</taxon>
        <taxon>Tracheophyta</taxon>
        <taxon>Spermatophyta</taxon>
        <taxon>Magnoliopsida</taxon>
        <taxon>eudicotyledons</taxon>
        <taxon>Gunneridae</taxon>
        <taxon>Pentapetalae</taxon>
        <taxon>rosids</taxon>
        <taxon>fabids</taxon>
        <taxon>Rosales</taxon>
        <taxon>Cannabaceae</taxon>
        <taxon>Trema</taxon>
    </lineage>
</organism>
<evidence type="ECO:0000313" key="4">
    <source>
        <dbReference type="Proteomes" id="UP000237000"/>
    </source>
</evidence>
<proteinExistence type="predicted"/>
<accession>A0A2P5F5U4</accession>
<name>A0A2P5F5U4_TREOI</name>
<feature type="region of interest" description="Disordered" evidence="1">
    <location>
        <begin position="72"/>
        <end position="109"/>
    </location>
</feature>
<keyword evidence="4" id="KW-1185">Reference proteome</keyword>
<dbReference type="AlphaFoldDB" id="A0A2P5F5U4"/>